<keyword evidence="2" id="KW-1185">Reference proteome</keyword>
<name>A0A1C7MUD2_9FUNG</name>
<dbReference type="OrthoDB" id="10484423at2759"/>
<dbReference type="InParanoid" id="A0A1C7MUD2"/>
<gene>
    <name evidence="1" type="ORF">A0J61_11574</name>
</gene>
<sequence>AARLNFVRRHFKIFIWHCVYSTDDSAFYDGHPSFDYGLYFLDNRLKELSKFLDEFGLPTFKHDWITVLNRGTSLEFSGNSFIDEQLAYNAQDEEATFRTNYALFNSDQKCTFDIIADKLQSPNSSNDTSLAYSENVISFFLHGPADTGKPFKRKTVLCVASSGTASLLLSG</sequence>
<evidence type="ECO:0000313" key="1">
    <source>
        <dbReference type="EMBL" id="OBZ80377.1"/>
    </source>
</evidence>
<dbReference type="STRING" id="101091.A0A1C7MUD2"/>
<feature type="non-terminal residue" evidence="1">
    <location>
        <position position="171"/>
    </location>
</feature>
<feature type="non-terminal residue" evidence="1">
    <location>
        <position position="1"/>
    </location>
</feature>
<dbReference type="AlphaFoldDB" id="A0A1C7MUD2"/>
<evidence type="ECO:0000313" key="2">
    <source>
        <dbReference type="Proteomes" id="UP000093000"/>
    </source>
</evidence>
<proteinExistence type="predicted"/>
<organism evidence="1 2">
    <name type="scientific">Choanephora cucurbitarum</name>
    <dbReference type="NCBI Taxonomy" id="101091"/>
    <lineage>
        <taxon>Eukaryota</taxon>
        <taxon>Fungi</taxon>
        <taxon>Fungi incertae sedis</taxon>
        <taxon>Mucoromycota</taxon>
        <taxon>Mucoromycotina</taxon>
        <taxon>Mucoromycetes</taxon>
        <taxon>Mucorales</taxon>
        <taxon>Mucorineae</taxon>
        <taxon>Choanephoraceae</taxon>
        <taxon>Choanephoroideae</taxon>
        <taxon>Choanephora</taxon>
    </lineage>
</organism>
<comment type="caution">
    <text evidence="1">The sequence shown here is derived from an EMBL/GenBank/DDBJ whole genome shotgun (WGS) entry which is preliminary data.</text>
</comment>
<dbReference type="EMBL" id="LUGH01002212">
    <property type="protein sequence ID" value="OBZ80377.1"/>
    <property type="molecule type" value="Genomic_DNA"/>
</dbReference>
<accession>A0A1C7MUD2</accession>
<dbReference type="Proteomes" id="UP000093000">
    <property type="component" value="Unassembled WGS sequence"/>
</dbReference>
<protein>
    <submittedName>
        <fullName evidence="1">Uncharacterized protein</fullName>
    </submittedName>
</protein>
<reference evidence="1 2" key="1">
    <citation type="submission" date="2016-03" db="EMBL/GenBank/DDBJ databases">
        <title>Choanephora cucurbitarum.</title>
        <authorList>
            <person name="Min B."/>
            <person name="Park H."/>
            <person name="Park J.-H."/>
            <person name="Shin H.-D."/>
            <person name="Choi I.-G."/>
        </authorList>
    </citation>
    <scope>NUCLEOTIDE SEQUENCE [LARGE SCALE GENOMIC DNA]</scope>
    <source>
        <strain evidence="1 2">KUS-F28377</strain>
    </source>
</reference>